<evidence type="ECO:0000313" key="1">
    <source>
        <dbReference type="EMBL" id="TGO83807.1"/>
    </source>
</evidence>
<proteinExistence type="predicted"/>
<name>A0A4Z1KCH9_9HELO</name>
<accession>A0A4Z1KCH9</accession>
<reference evidence="1 2" key="1">
    <citation type="submission" date="2017-12" db="EMBL/GenBank/DDBJ databases">
        <title>Comparative genomics of Botrytis spp.</title>
        <authorList>
            <person name="Valero-Jimenez C.A."/>
            <person name="Tapia P."/>
            <person name="Veloso J."/>
            <person name="Silva-Moreno E."/>
            <person name="Staats M."/>
            <person name="Valdes J.H."/>
            <person name="Van Kan J.A.L."/>
        </authorList>
    </citation>
    <scope>NUCLEOTIDE SEQUENCE [LARGE SCALE GENOMIC DNA]</scope>
    <source>
        <strain evidence="1 2">MUCL3349</strain>
    </source>
</reference>
<evidence type="ECO:0000313" key="2">
    <source>
        <dbReference type="Proteomes" id="UP000297280"/>
    </source>
</evidence>
<keyword evidence="2" id="KW-1185">Reference proteome</keyword>
<sequence>MVQPELLFGATSARMTTSSLESAVGGVLCDSYDYPMNIKDLLHKLRGIFGRELVIGRVNDGKYNYEAKRSPFTYFGRSVYFLPSLRCYLILESLNEDIDNKVQN</sequence>
<gene>
    <name evidence="1" type="ORF">BPOR_0590g00020</name>
</gene>
<comment type="caution">
    <text evidence="1">The sequence shown here is derived from an EMBL/GenBank/DDBJ whole genome shotgun (WGS) entry which is preliminary data.</text>
</comment>
<dbReference type="Proteomes" id="UP000297280">
    <property type="component" value="Unassembled WGS sequence"/>
</dbReference>
<organism evidence="1 2">
    <name type="scientific">Botrytis porri</name>
    <dbReference type="NCBI Taxonomy" id="87229"/>
    <lineage>
        <taxon>Eukaryota</taxon>
        <taxon>Fungi</taxon>
        <taxon>Dikarya</taxon>
        <taxon>Ascomycota</taxon>
        <taxon>Pezizomycotina</taxon>
        <taxon>Leotiomycetes</taxon>
        <taxon>Helotiales</taxon>
        <taxon>Sclerotiniaceae</taxon>
        <taxon>Botrytis</taxon>
    </lineage>
</organism>
<protein>
    <submittedName>
        <fullName evidence="1">Uncharacterized protein</fullName>
    </submittedName>
</protein>
<dbReference type="EMBL" id="PQXO01000589">
    <property type="protein sequence ID" value="TGO83807.1"/>
    <property type="molecule type" value="Genomic_DNA"/>
</dbReference>
<dbReference type="AlphaFoldDB" id="A0A4Z1KCH9"/>